<gene>
    <name evidence="2" type="ORF">GRX03_01170</name>
</gene>
<feature type="transmembrane region" description="Helical" evidence="1">
    <location>
        <begin position="91"/>
        <end position="113"/>
    </location>
</feature>
<reference evidence="2 3" key="1">
    <citation type="submission" date="2019-12" db="EMBL/GenBank/DDBJ databases">
        <title>Isolation and characterization of three novel carbon monoxide-oxidizing members of Halobacteria from salione crusts and soils.</title>
        <authorList>
            <person name="Myers M.R."/>
            <person name="King G.M."/>
        </authorList>
    </citation>
    <scope>NUCLEOTIDE SEQUENCE [LARGE SCALE GENOMIC DNA]</scope>
    <source>
        <strain evidence="2 3">WSH3</strain>
    </source>
</reference>
<feature type="transmembrane region" description="Helical" evidence="1">
    <location>
        <begin position="134"/>
        <end position="154"/>
    </location>
</feature>
<dbReference type="AlphaFoldDB" id="A0A6B0T4R9"/>
<sequence length="172" mass="17750">MSEDTPVSASRHLSPWVVIVVSFHLWLLPVAVLDVTLVTQARAGHLWAPWRLLVSFAGAGVGALVGLVPATVFAVGFWVCWVRFGVINIAHGWLSAILTALSVLVVVAVAVDAGLVGAARSIARGVGAIPGQRAYLGLALVAGLAPFGLLVPVVEAALLRLTGKPVGDEADP</sequence>
<organism evidence="2 3">
    <name type="scientific">Halovenus carboxidivorans</name>
    <dbReference type="NCBI Taxonomy" id="2692199"/>
    <lineage>
        <taxon>Archaea</taxon>
        <taxon>Methanobacteriati</taxon>
        <taxon>Methanobacteriota</taxon>
        <taxon>Stenosarchaea group</taxon>
        <taxon>Halobacteria</taxon>
        <taxon>Halobacteriales</taxon>
        <taxon>Haloarculaceae</taxon>
        <taxon>Halovenus</taxon>
    </lineage>
</organism>
<evidence type="ECO:0000313" key="3">
    <source>
        <dbReference type="Proteomes" id="UP000466535"/>
    </source>
</evidence>
<feature type="transmembrane region" description="Helical" evidence="1">
    <location>
        <begin position="16"/>
        <end position="38"/>
    </location>
</feature>
<keyword evidence="1" id="KW-1133">Transmembrane helix</keyword>
<name>A0A6B0T4R9_9EURY</name>
<evidence type="ECO:0000313" key="2">
    <source>
        <dbReference type="EMBL" id="MXR50221.1"/>
    </source>
</evidence>
<keyword evidence="1" id="KW-0472">Membrane</keyword>
<dbReference type="EMBL" id="WUUT01000001">
    <property type="protein sequence ID" value="MXR50221.1"/>
    <property type="molecule type" value="Genomic_DNA"/>
</dbReference>
<protein>
    <submittedName>
        <fullName evidence="2">Uncharacterized protein</fullName>
    </submittedName>
</protein>
<dbReference type="Proteomes" id="UP000466535">
    <property type="component" value="Unassembled WGS sequence"/>
</dbReference>
<dbReference type="RefSeq" id="WP_159762375.1">
    <property type="nucleotide sequence ID" value="NZ_WUUT01000001.1"/>
</dbReference>
<evidence type="ECO:0000256" key="1">
    <source>
        <dbReference type="SAM" id="Phobius"/>
    </source>
</evidence>
<accession>A0A6B0T4R9</accession>
<keyword evidence="3" id="KW-1185">Reference proteome</keyword>
<keyword evidence="1" id="KW-0812">Transmembrane</keyword>
<proteinExistence type="predicted"/>
<feature type="transmembrane region" description="Helical" evidence="1">
    <location>
        <begin position="50"/>
        <end position="79"/>
    </location>
</feature>
<comment type="caution">
    <text evidence="2">The sequence shown here is derived from an EMBL/GenBank/DDBJ whole genome shotgun (WGS) entry which is preliminary data.</text>
</comment>